<proteinExistence type="predicted"/>
<dbReference type="EMBL" id="OK040171">
    <property type="protein sequence ID" value="UAV84617.1"/>
    <property type="molecule type" value="Genomic_DNA"/>
</dbReference>
<organism evidence="2 3">
    <name type="scientific">Pseudomonas phage PHB09</name>
    <dbReference type="NCBI Taxonomy" id="2867265"/>
    <lineage>
        <taxon>Viruses</taxon>
        <taxon>Duplodnaviria</taxon>
        <taxon>Heunggongvirae</taxon>
        <taxon>Uroviricota</taxon>
        <taxon>Caudoviricetes</taxon>
        <taxon>Vandenendeviridae</taxon>
        <taxon>Gorskivirinae</taxon>
        <taxon>Dilongvirus</taxon>
        <taxon>Dilongvirus PHB09</taxon>
    </lineage>
</organism>
<keyword evidence="3" id="KW-1185">Reference proteome</keyword>
<dbReference type="Proteomes" id="UP000827914">
    <property type="component" value="Segment"/>
</dbReference>
<name>A0AAE8XCD6_9CAUD</name>
<evidence type="ECO:0000313" key="2">
    <source>
        <dbReference type="EMBL" id="UAV84617.1"/>
    </source>
</evidence>
<evidence type="ECO:0000256" key="1">
    <source>
        <dbReference type="SAM" id="MobiDB-lite"/>
    </source>
</evidence>
<reference evidence="2" key="1">
    <citation type="submission" date="2021-09" db="EMBL/GenBank/DDBJ databases">
        <authorList>
            <person name="Liu Y."/>
        </authorList>
    </citation>
    <scope>NUCLEOTIDE SEQUENCE</scope>
</reference>
<protein>
    <submittedName>
        <fullName evidence="2">Uncharacterized protein</fullName>
    </submittedName>
</protein>
<accession>A0AAE8XCD6</accession>
<feature type="region of interest" description="Disordered" evidence="1">
    <location>
        <begin position="1"/>
        <end position="27"/>
    </location>
</feature>
<gene>
    <name evidence="2" type="ORF">PHB09_122</name>
</gene>
<sequence length="109" mass="12600">MSDPRWSKLDNPEANAKREAEKLKTHRESWYDTPPSVFAEQEQEVLDKREVIEKFADMLAEYKLRGEQIEQFARDNDIPGVCGWSGIENYIDNDIVGDAIKWAASNHNC</sequence>
<evidence type="ECO:0000313" key="3">
    <source>
        <dbReference type="Proteomes" id="UP000827914"/>
    </source>
</evidence>